<reference evidence="4" key="1">
    <citation type="submission" date="2022-04" db="EMBL/GenBank/DDBJ databases">
        <title>Complete genome of Methanoplanus endosymbiosus DSM 3599.</title>
        <authorList>
            <person name="Chen S.-C."/>
            <person name="You Y.-T."/>
            <person name="Zhou Y.-Z."/>
            <person name="Lai M.-C."/>
        </authorList>
    </citation>
    <scope>NUCLEOTIDE SEQUENCE</scope>
    <source>
        <strain evidence="4">DSM 3599</strain>
    </source>
</reference>
<dbReference type="InterPro" id="IPR038589">
    <property type="entry name" value="Spt4_dom_sf"/>
</dbReference>
<dbReference type="HAMAP" id="MF_00949">
    <property type="entry name" value="Spt4_arch"/>
    <property type="match status" value="1"/>
</dbReference>
<dbReference type="NCBIfam" id="NF041664">
    <property type="entry name" value="RNAP_arch_Epp"/>
    <property type="match status" value="1"/>
</dbReference>
<proteinExistence type="inferred from homology"/>
<dbReference type="AlphaFoldDB" id="A0A9E7TJ01"/>
<evidence type="ECO:0000256" key="1">
    <source>
        <dbReference type="ARBA" id="ARBA00023163"/>
    </source>
</evidence>
<keyword evidence="5" id="KW-1185">Reference proteome</keyword>
<keyword evidence="1 2" id="KW-0804">Transcription</keyword>
<sequence length="67" mass="7487">MAPRNKKSVKVCRNCHHVVDGESCVTCGSSNLSDDWAGYLYIVDPKNSDIAKKMNIDMPGRYALKVR</sequence>
<dbReference type="RefSeq" id="WP_257741397.1">
    <property type="nucleotide sequence ID" value="NZ_CP096115.1"/>
</dbReference>
<protein>
    <recommendedName>
        <fullName evidence="2">Transcription elongation factor Spt4</fullName>
    </recommendedName>
</protein>
<comment type="function">
    <text evidence="2">Stimulates transcription elongation.</text>
</comment>
<dbReference type="EMBL" id="CP096115">
    <property type="protein sequence ID" value="UUX91245.1"/>
    <property type="molecule type" value="Genomic_DNA"/>
</dbReference>
<dbReference type="InterPro" id="IPR029040">
    <property type="entry name" value="RPABC4/Spt4"/>
</dbReference>
<dbReference type="InterPro" id="IPR007178">
    <property type="entry name" value="Spt4_arch"/>
</dbReference>
<feature type="binding site" evidence="2">
    <location>
        <position position="27"/>
    </location>
    <ligand>
        <name>Zn(2+)</name>
        <dbReference type="ChEBI" id="CHEBI:29105"/>
    </ligand>
</feature>
<dbReference type="GO" id="GO:0008270">
    <property type="term" value="F:zinc ion binding"/>
    <property type="evidence" value="ECO:0007669"/>
    <property type="project" value="UniProtKB-UniRule"/>
</dbReference>
<dbReference type="KEGG" id="mend:L6E24_07600"/>
<keyword evidence="2" id="KW-0862">Zinc</keyword>
<dbReference type="Pfam" id="PF06093">
    <property type="entry name" value="Spt4"/>
    <property type="match status" value="1"/>
</dbReference>
<dbReference type="PANTHER" id="PTHR40704">
    <property type="entry name" value="TRANSCRIPTION ELONGATION FACTOR SPT4"/>
    <property type="match status" value="1"/>
</dbReference>
<dbReference type="GeneID" id="74307554"/>
<name>A0A9E7TJ01_9EURY</name>
<evidence type="ECO:0000256" key="2">
    <source>
        <dbReference type="HAMAP-Rule" id="MF_00949"/>
    </source>
</evidence>
<feature type="binding site" evidence="2">
    <location>
        <position position="24"/>
    </location>
    <ligand>
        <name>Zn(2+)</name>
        <dbReference type="ChEBI" id="CHEBI:29105"/>
    </ligand>
</feature>
<dbReference type="InterPro" id="IPR022800">
    <property type="entry name" value="Spt4/RpoE2_Znf"/>
</dbReference>
<dbReference type="SUPFAM" id="SSF63393">
    <property type="entry name" value="RNA polymerase subunits"/>
    <property type="match status" value="1"/>
</dbReference>
<dbReference type="PANTHER" id="PTHR40704:SF1">
    <property type="entry name" value="TRANSCRIPTION ELONGATION FACTOR SPT4"/>
    <property type="match status" value="1"/>
</dbReference>
<dbReference type="GO" id="GO:0000428">
    <property type="term" value="C:DNA-directed RNA polymerase complex"/>
    <property type="evidence" value="ECO:0007669"/>
    <property type="project" value="UniProtKB-KW"/>
</dbReference>
<keyword evidence="2" id="KW-0479">Metal-binding</keyword>
<evidence type="ECO:0000313" key="5">
    <source>
        <dbReference type="Proteomes" id="UP001060368"/>
    </source>
</evidence>
<feature type="binding site" evidence="2">
    <location>
        <position position="15"/>
    </location>
    <ligand>
        <name>Zn(2+)</name>
        <dbReference type="ChEBI" id="CHEBI:29105"/>
    </ligand>
</feature>
<dbReference type="GO" id="GO:0006355">
    <property type="term" value="P:regulation of DNA-templated transcription"/>
    <property type="evidence" value="ECO:0007669"/>
    <property type="project" value="UniProtKB-UniRule"/>
</dbReference>
<gene>
    <name evidence="2" type="primary">spt4</name>
    <name evidence="4" type="ORF">L6E24_07600</name>
</gene>
<evidence type="ECO:0000259" key="3">
    <source>
        <dbReference type="SMART" id="SM01389"/>
    </source>
</evidence>
<comment type="similarity">
    <text evidence="2">Belongs to the archaeal Spt4 family.</text>
</comment>
<keyword evidence="4" id="KW-0240">DNA-directed RNA polymerase</keyword>
<accession>A0A9E7TJ01</accession>
<feature type="binding site" evidence="2">
    <location>
        <position position="12"/>
    </location>
    <ligand>
        <name>Zn(2+)</name>
        <dbReference type="ChEBI" id="CHEBI:29105"/>
    </ligand>
</feature>
<keyword evidence="2" id="KW-0805">Transcription regulation</keyword>
<dbReference type="Proteomes" id="UP001060368">
    <property type="component" value="Chromosome"/>
</dbReference>
<evidence type="ECO:0000313" key="4">
    <source>
        <dbReference type="EMBL" id="UUX91245.1"/>
    </source>
</evidence>
<organism evidence="4 5">
    <name type="scientific">Methanoplanus endosymbiosus</name>
    <dbReference type="NCBI Taxonomy" id="33865"/>
    <lineage>
        <taxon>Archaea</taxon>
        <taxon>Methanobacteriati</taxon>
        <taxon>Methanobacteriota</taxon>
        <taxon>Stenosarchaea group</taxon>
        <taxon>Methanomicrobia</taxon>
        <taxon>Methanomicrobiales</taxon>
        <taxon>Methanomicrobiaceae</taxon>
        <taxon>Methanoplanus</taxon>
    </lineage>
</organism>
<dbReference type="SMART" id="SM01389">
    <property type="entry name" value="Spt4"/>
    <property type="match status" value="1"/>
</dbReference>
<comment type="subunit">
    <text evidence="2">Heterodimer composed of Spt4 and Spt5.</text>
</comment>
<feature type="domain" description="Spt4/RpoE2 zinc finger" evidence="3">
    <location>
        <begin position="9"/>
        <end position="67"/>
    </location>
</feature>
<dbReference type="Gene3D" id="2.20.28.90">
    <property type="match status" value="1"/>
</dbReference>